<gene>
    <name evidence="1" type="ORF">IAB28_04955</name>
</gene>
<sequence length="137" mass="14523">MAENQFPSTVEALFKGMEHFVTTKTVVGEAVKVDEHTIIIPLVDVTCGMAAGSFAQSSKTNGGGGMSAKMSPSAVLILQDGMTKLVNIKHQDAVTKVLDMVPDFVNRFVAGKDVSADSVEKAEDIAAAYSEESQNKN</sequence>
<dbReference type="Pfam" id="PF09579">
    <property type="entry name" value="Spore_YtfJ"/>
    <property type="match status" value="1"/>
</dbReference>
<reference evidence="1" key="2">
    <citation type="journal article" date="2021" name="PeerJ">
        <title>Extensive microbial diversity within the chicken gut microbiome revealed by metagenomics and culture.</title>
        <authorList>
            <person name="Gilroy R."/>
            <person name="Ravi A."/>
            <person name="Getino M."/>
            <person name="Pursley I."/>
            <person name="Horton D.L."/>
            <person name="Alikhan N.F."/>
            <person name="Baker D."/>
            <person name="Gharbi K."/>
            <person name="Hall N."/>
            <person name="Watson M."/>
            <person name="Adriaenssens E.M."/>
            <person name="Foster-Nyarko E."/>
            <person name="Jarju S."/>
            <person name="Secka A."/>
            <person name="Antonio M."/>
            <person name="Oren A."/>
            <person name="Chaudhuri R.R."/>
            <person name="La Ragione R."/>
            <person name="Hildebrand F."/>
            <person name="Pallen M.J."/>
        </authorList>
    </citation>
    <scope>NUCLEOTIDE SEQUENCE</scope>
    <source>
        <strain evidence="1">CHK180-2868</strain>
    </source>
</reference>
<dbReference type="PANTHER" id="PTHR39162">
    <property type="entry name" value="GLL3345 PROTEIN"/>
    <property type="match status" value="1"/>
</dbReference>
<dbReference type="InterPro" id="IPR014229">
    <property type="entry name" value="Spore_YtfJ"/>
</dbReference>
<dbReference type="Proteomes" id="UP000824250">
    <property type="component" value="Unassembled WGS sequence"/>
</dbReference>
<dbReference type="AlphaFoldDB" id="A0A9D1A3W1"/>
<reference evidence="1" key="1">
    <citation type="submission" date="2020-10" db="EMBL/GenBank/DDBJ databases">
        <authorList>
            <person name="Gilroy R."/>
        </authorList>
    </citation>
    <scope>NUCLEOTIDE SEQUENCE</scope>
    <source>
        <strain evidence="1">CHK180-2868</strain>
    </source>
</reference>
<proteinExistence type="predicted"/>
<organism evidence="1 2">
    <name type="scientific">Candidatus Copromonas faecavium</name>
    <name type="common">nom. illeg.</name>
    <dbReference type="NCBI Taxonomy" id="2840740"/>
    <lineage>
        <taxon>Bacteria</taxon>
        <taxon>Bacillati</taxon>
        <taxon>Bacillota</taxon>
        <taxon>Clostridia</taxon>
        <taxon>Lachnospirales</taxon>
        <taxon>Lachnospiraceae</taxon>
        <taxon>Candidatus Copromonas (nom. illeg.)</taxon>
    </lineage>
</organism>
<evidence type="ECO:0000313" key="1">
    <source>
        <dbReference type="EMBL" id="HIR05298.1"/>
    </source>
</evidence>
<comment type="caution">
    <text evidence="1">The sequence shown here is derived from an EMBL/GenBank/DDBJ whole genome shotgun (WGS) entry which is preliminary data.</text>
</comment>
<accession>A0A9D1A3W1</accession>
<protein>
    <submittedName>
        <fullName evidence="1">GerW family sporulation protein</fullName>
    </submittedName>
</protein>
<evidence type="ECO:0000313" key="2">
    <source>
        <dbReference type="Proteomes" id="UP000824250"/>
    </source>
</evidence>
<dbReference type="EMBL" id="DVGC01000027">
    <property type="protein sequence ID" value="HIR05298.1"/>
    <property type="molecule type" value="Genomic_DNA"/>
</dbReference>
<name>A0A9D1A3W1_9FIRM</name>
<dbReference type="PANTHER" id="PTHR39162:SF1">
    <property type="entry name" value="SPORULATION PROTEIN YTFJ"/>
    <property type="match status" value="1"/>
</dbReference>